<keyword evidence="9" id="KW-0732">Signal</keyword>
<evidence type="ECO:0000313" key="11">
    <source>
        <dbReference type="EMBL" id="KAG0455745.1"/>
    </source>
</evidence>
<feature type="domain" description="Palmitoyltransferase DHHC" evidence="10">
    <location>
        <begin position="91"/>
        <end position="220"/>
    </location>
</feature>
<proteinExistence type="inferred from homology"/>
<dbReference type="PROSITE" id="PS50216">
    <property type="entry name" value="DHHC"/>
    <property type="match status" value="1"/>
</dbReference>
<comment type="catalytic activity">
    <reaction evidence="8">
        <text>L-cysteinyl-[protein] + hexadecanoyl-CoA = S-hexadecanoyl-L-cysteinyl-[protein] + CoA</text>
        <dbReference type="Rhea" id="RHEA:36683"/>
        <dbReference type="Rhea" id="RHEA-COMP:10131"/>
        <dbReference type="Rhea" id="RHEA-COMP:11032"/>
        <dbReference type="ChEBI" id="CHEBI:29950"/>
        <dbReference type="ChEBI" id="CHEBI:57287"/>
        <dbReference type="ChEBI" id="CHEBI:57379"/>
        <dbReference type="ChEBI" id="CHEBI:74151"/>
        <dbReference type="EC" id="2.3.1.225"/>
    </reaction>
</comment>
<evidence type="ECO:0000256" key="3">
    <source>
        <dbReference type="ARBA" id="ARBA00022692"/>
    </source>
</evidence>
<dbReference type="AlphaFoldDB" id="A0A835PNM7"/>
<accession>A0A835PNM7</accession>
<evidence type="ECO:0000313" key="12">
    <source>
        <dbReference type="Proteomes" id="UP000639772"/>
    </source>
</evidence>
<feature type="chain" id="PRO_5032628641" description="S-acyltransferase" evidence="9">
    <location>
        <begin position="20"/>
        <end position="358"/>
    </location>
</feature>
<dbReference type="EC" id="2.3.1.225" evidence="8"/>
<keyword evidence="3 8" id="KW-0812">Transmembrane</keyword>
<comment type="caution">
    <text evidence="11">The sequence shown here is derived from an EMBL/GenBank/DDBJ whole genome shotgun (WGS) entry which is preliminary data.</text>
</comment>
<gene>
    <name evidence="11" type="ORF">HPP92_023533</name>
</gene>
<dbReference type="PANTHER" id="PTHR24161">
    <property type="entry name" value="ANK_REP_REGION DOMAIN-CONTAINING PROTEIN-RELATED"/>
    <property type="match status" value="1"/>
</dbReference>
<dbReference type="GO" id="GO:0019706">
    <property type="term" value="F:protein-cysteine S-palmitoyltransferase activity"/>
    <property type="evidence" value="ECO:0007669"/>
    <property type="project" value="UniProtKB-EC"/>
</dbReference>
<evidence type="ECO:0000256" key="8">
    <source>
        <dbReference type="RuleBase" id="RU079119"/>
    </source>
</evidence>
<dbReference type="PANTHER" id="PTHR24161:SF17">
    <property type="entry name" value="PALMITOYLTRANSFERASE"/>
    <property type="match status" value="1"/>
</dbReference>
<dbReference type="OrthoDB" id="331948at2759"/>
<protein>
    <recommendedName>
        <fullName evidence="8">S-acyltransferase</fullName>
        <ecNumber evidence="8">2.3.1.225</ecNumber>
    </recommendedName>
    <alternativeName>
        <fullName evidence="8">Palmitoyltransferase</fullName>
    </alternativeName>
</protein>
<feature type="transmembrane region" description="Helical" evidence="8">
    <location>
        <begin position="29"/>
        <end position="49"/>
    </location>
</feature>
<organism evidence="11 12">
    <name type="scientific">Vanilla planifolia</name>
    <name type="common">Vanilla</name>
    <dbReference type="NCBI Taxonomy" id="51239"/>
    <lineage>
        <taxon>Eukaryota</taxon>
        <taxon>Viridiplantae</taxon>
        <taxon>Streptophyta</taxon>
        <taxon>Embryophyta</taxon>
        <taxon>Tracheophyta</taxon>
        <taxon>Spermatophyta</taxon>
        <taxon>Magnoliopsida</taxon>
        <taxon>Liliopsida</taxon>
        <taxon>Asparagales</taxon>
        <taxon>Orchidaceae</taxon>
        <taxon>Vanilloideae</taxon>
        <taxon>Vanilleae</taxon>
        <taxon>Vanilla</taxon>
    </lineage>
</organism>
<feature type="signal peptide" evidence="9">
    <location>
        <begin position="1"/>
        <end position="19"/>
    </location>
</feature>
<comment type="similarity">
    <text evidence="2 8">Belongs to the DHHC palmitoyltransferase family.</text>
</comment>
<dbReference type="Pfam" id="PF01529">
    <property type="entry name" value="DHHC"/>
    <property type="match status" value="1"/>
</dbReference>
<keyword evidence="8" id="KW-0808">Transferase</keyword>
<dbReference type="GO" id="GO:0000139">
    <property type="term" value="C:Golgi membrane"/>
    <property type="evidence" value="ECO:0007669"/>
    <property type="project" value="TreeGrafter"/>
</dbReference>
<evidence type="ECO:0000256" key="7">
    <source>
        <dbReference type="ARBA" id="ARBA00023136"/>
    </source>
</evidence>
<name>A0A835PNM7_VANPL</name>
<keyword evidence="6" id="KW-0040">ANK repeat</keyword>
<feature type="transmembrane region" description="Helical" evidence="8">
    <location>
        <begin position="181"/>
        <end position="203"/>
    </location>
</feature>
<keyword evidence="5 8" id="KW-1133">Transmembrane helix</keyword>
<dbReference type="InterPro" id="IPR001594">
    <property type="entry name" value="Palmitoyltrfase_DHHC"/>
</dbReference>
<evidence type="ECO:0000256" key="6">
    <source>
        <dbReference type="ARBA" id="ARBA00023043"/>
    </source>
</evidence>
<sequence length="358" mass="39269">MLWCIIISLLVTFINAVVAGSSFPSLTTAFGLASLLGVLLASSGLVMFYRCSRKDPGYISRNVRDLQSLRDDEPLLKSDLNNPALISGNWSQLCATCKIVRPLRAKHCSTCDRCVEQFDHHCPWVSNCIGKRNKWDFLMFLLLEVSAMAITGVVSITRIAADPTAPSSLGSWLSYSATHHPGAVGFLAVVFFLFFGVAMLTLVQAQQISRNITTNEMANSMRYGYLRGPGGRFRNPYDHGVRRNCSDFLIKGYNEDTEVAEASSRSEDMGMVQMTSLASRNGEMQPNLTNGAGHVSIDLDSKDSSRVHGHVHSLKCSHGNNNNNNNRGNRIPFGLGLGLGLGRNKNNARRDSRSLPLP</sequence>
<reference evidence="11 12" key="1">
    <citation type="journal article" date="2020" name="Nat. Food">
        <title>A phased Vanilla planifolia genome enables genetic improvement of flavour and production.</title>
        <authorList>
            <person name="Hasing T."/>
            <person name="Tang H."/>
            <person name="Brym M."/>
            <person name="Khazi F."/>
            <person name="Huang T."/>
            <person name="Chambers A.H."/>
        </authorList>
    </citation>
    <scope>NUCLEOTIDE SEQUENCE [LARGE SCALE GENOMIC DNA]</scope>
    <source>
        <tissue evidence="11">Leaf</tissue>
    </source>
</reference>
<evidence type="ECO:0000256" key="4">
    <source>
        <dbReference type="ARBA" id="ARBA00022737"/>
    </source>
</evidence>
<dbReference type="EMBL" id="JADCNM010000013">
    <property type="protein sequence ID" value="KAG0455745.1"/>
    <property type="molecule type" value="Genomic_DNA"/>
</dbReference>
<keyword evidence="7 8" id="KW-0472">Membrane</keyword>
<comment type="subcellular location">
    <subcellularLocation>
        <location evidence="1">Membrane</location>
        <topology evidence="1">Multi-pass membrane protein</topology>
    </subcellularLocation>
</comment>
<dbReference type="Proteomes" id="UP000639772">
    <property type="component" value="Chromosome 13"/>
</dbReference>
<evidence type="ECO:0000256" key="1">
    <source>
        <dbReference type="ARBA" id="ARBA00004141"/>
    </source>
</evidence>
<evidence type="ECO:0000259" key="10">
    <source>
        <dbReference type="Pfam" id="PF01529"/>
    </source>
</evidence>
<keyword evidence="4" id="KW-0677">Repeat</keyword>
<evidence type="ECO:0000256" key="9">
    <source>
        <dbReference type="SAM" id="SignalP"/>
    </source>
</evidence>
<evidence type="ECO:0000256" key="2">
    <source>
        <dbReference type="ARBA" id="ARBA00008574"/>
    </source>
</evidence>
<keyword evidence="8" id="KW-0012">Acyltransferase</keyword>
<feature type="transmembrane region" description="Helical" evidence="8">
    <location>
        <begin position="137"/>
        <end position="161"/>
    </location>
</feature>
<comment type="domain">
    <text evidence="8">The DHHC domain is required for palmitoyltransferase activity.</text>
</comment>
<evidence type="ECO:0000256" key="5">
    <source>
        <dbReference type="ARBA" id="ARBA00022989"/>
    </source>
</evidence>